<evidence type="ECO:0000313" key="6">
    <source>
        <dbReference type="Proteomes" id="UP000245609"/>
    </source>
</evidence>
<feature type="active site" description="Nucleophile" evidence="3">
    <location>
        <position position="266"/>
    </location>
</feature>
<dbReference type="GO" id="GO:0016020">
    <property type="term" value="C:membrane"/>
    <property type="evidence" value="ECO:0007669"/>
    <property type="project" value="InterPro"/>
</dbReference>
<dbReference type="GO" id="GO:0000032">
    <property type="term" value="P:cell wall mannoprotein biosynthetic process"/>
    <property type="evidence" value="ECO:0007669"/>
    <property type="project" value="TreeGrafter"/>
</dbReference>
<evidence type="ECO:0000313" key="5">
    <source>
        <dbReference type="EMBL" id="PVV01151.1"/>
    </source>
</evidence>
<evidence type="ECO:0000256" key="2">
    <source>
        <dbReference type="ARBA" id="ARBA00022679"/>
    </source>
</evidence>
<dbReference type="OrthoDB" id="439943at2759"/>
<dbReference type="Gene3D" id="3.90.550.10">
    <property type="entry name" value="Spore Coat Polysaccharide Biosynthesis Protein SpsA, Chain A"/>
    <property type="match status" value="1"/>
</dbReference>
<accession>A0A2T9Z981</accession>
<dbReference type="InterPro" id="IPR002685">
    <property type="entry name" value="Glyco_trans_15"/>
</dbReference>
<feature type="transmembrane region" description="Helical" evidence="4">
    <location>
        <begin position="12"/>
        <end position="30"/>
    </location>
</feature>
<dbReference type="GO" id="GO:0006487">
    <property type="term" value="P:protein N-linked glycosylation"/>
    <property type="evidence" value="ECO:0007669"/>
    <property type="project" value="TreeGrafter"/>
</dbReference>
<dbReference type="Proteomes" id="UP000245609">
    <property type="component" value="Unassembled WGS sequence"/>
</dbReference>
<keyword evidence="4" id="KW-0472">Membrane</keyword>
<dbReference type="PANTHER" id="PTHR31121:SF6">
    <property type="entry name" value="ALPHA-1,2 MANNOSYLTRANSFERASE KTR1"/>
    <property type="match status" value="1"/>
</dbReference>
<dbReference type="PANTHER" id="PTHR31121">
    <property type="entry name" value="ALPHA-1,2 MANNOSYLTRANSFERASE KTR1"/>
    <property type="match status" value="1"/>
</dbReference>
<dbReference type="InterPro" id="IPR029044">
    <property type="entry name" value="Nucleotide-diphossugar_trans"/>
</dbReference>
<dbReference type="AlphaFoldDB" id="A0A2T9Z981"/>
<evidence type="ECO:0000256" key="1">
    <source>
        <dbReference type="ARBA" id="ARBA00007677"/>
    </source>
</evidence>
<evidence type="ECO:0000256" key="4">
    <source>
        <dbReference type="SAM" id="Phobius"/>
    </source>
</evidence>
<dbReference type="EMBL" id="MBFS01001326">
    <property type="protein sequence ID" value="PVV01151.1"/>
    <property type="molecule type" value="Genomic_DNA"/>
</dbReference>
<protein>
    <recommendedName>
        <fullName evidence="7">Glycosyltransferase family 15 protein</fullName>
    </recommendedName>
</protein>
<reference evidence="5 6" key="1">
    <citation type="journal article" date="2018" name="MBio">
        <title>Comparative Genomics Reveals the Core Gene Toolbox for the Fungus-Insect Symbiosis.</title>
        <authorList>
            <person name="Wang Y."/>
            <person name="Stata M."/>
            <person name="Wang W."/>
            <person name="Stajich J.E."/>
            <person name="White M.M."/>
            <person name="Moncalvo J.M."/>
        </authorList>
    </citation>
    <scope>NUCLEOTIDE SEQUENCE [LARGE SCALE GENOMIC DNA]</scope>
    <source>
        <strain evidence="5 6">SC-DP-2</strain>
    </source>
</reference>
<keyword evidence="6" id="KW-1185">Reference proteome</keyword>
<dbReference type="FunFam" id="3.90.550.10:FF:000051">
    <property type="entry name" value="Alpha-1,2-mannosyltransferase (Ktr4)"/>
    <property type="match status" value="1"/>
</dbReference>
<dbReference type="GO" id="GO:0005794">
    <property type="term" value="C:Golgi apparatus"/>
    <property type="evidence" value="ECO:0007669"/>
    <property type="project" value="TreeGrafter"/>
</dbReference>
<name>A0A2T9Z981_9FUNG</name>
<keyword evidence="4" id="KW-0812">Transmembrane</keyword>
<evidence type="ECO:0008006" key="7">
    <source>
        <dbReference type="Google" id="ProtNLM"/>
    </source>
</evidence>
<organism evidence="5 6">
    <name type="scientific">Smittium megazygosporum</name>
    <dbReference type="NCBI Taxonomy" id="133381"/>
    <lineage>
        <taxon>Eukaryota</taxon>
        <taxon>Fungi</taxon>
        <taxon>Fungi incertae sedis</taxon>
        <taxon>Zoopagomycota</taxon>
        <taxon>Kickxellomycotina</taxon>
        <taxon>Harpellomycetes</taxon>
        <taxon>Harpellales</taxon>
        <taxon>Legeriomycetaceae</taxon>
        <taxon>Smittium</taxon>
    </lineage>
</organism>
<proteinExistence type="inferred from homology"/>
<sequence>MKFQITKKLFSTIRIITYLLVCVALFYYLFANSHNLPTIPNGLQRAGSQAKEVVDTPPIRKKAALVSLVRNTDLFGMRKTIRQIEDRFNYKYNYPYIFLNDVPFTEEFKKGIQSLTSSNVTFDTLDSESWGYPPWIDREKAKQARDKADYINGKSESYRFMCRFQSGYVYRHPLLKNLDFYWRIEPDVKYFCDIDYDPFDFMAKNKKVYGWNMAPNEYMKTIPTLWKVTKDFMKEYPEHINENNLLKWATNEKGEYNGCHFWTNFEVVDLKFYRSKAYSDYFNFLDKSGGFFYERWGDAPVHTLAVAMFLSKDQVHFFKDIGYYHPAMGSCPKDSDRIGKCVCNPKEHNQMSYGCVRSWLDLK</sequence>
<dbReference type="Pfam" id="PF01793">
    <property type="entry name" value="Glyco_transf_15"/>
    <property type="match status" value="1"/>
</dbReference>
<comment type="caution">
    <text evidence="5">The sequence shown here is derived from an EMBL/GenBank/DDBJ whole genome shotgun (WGS) entry which is preliminary data.</text>
</comment>
<dbReference type="GO" id="GO:0000026">
    <property type="term" value="F:alpha-1,2-mannosyltransferase activity"/>
    <property type="evidence" value="ECO:0007669"/>
    <property type="project" value="TreeGrafter"/>
</dbReference>
<dbReference type="SUPFAM" id="SSF53448">
    <property type="entry name" value="Nucleotide-diphospho-sugar transferases"/>
    <property type="match status" value="1"/>
</dbReference>
<gene>
    <name evidence="5" type="ORF">BB560_004441</name>
</gene>
<keyword evidence="2" id="KW-0808">Transferase</keyword>
<comment type="similarity">
    <text evidence="1">Belongs to the glycosyltransferase 15 family.</text>
</comment>
<evidence type="ECO:0000256" key="3">
    <source>
        <dbReference type="PIRSR" id="PIRSR018153-1"/>
    </source>
</evidence>
<dbReference type="PIRSF" id="PIRSF018153">
    <property type="entry name" value="Glyco_trans_15"/>
    <property type="match status" value="1"/>
</dbReference>
<keyword evidence="4" id="KW-1133">Transmembrane helix</keyword>